<dbReference type="InParanoid" id="A0A167MMW6"/>
<dbReference type="EMBL" id="KV440981">
    <property type="protein sequence ID" value="OAD73319.1"/>
    <property type="molecule type" value="Genomic_DNA"/>
</dbReference>
<evidence type="ECO:0000313" key="2">
    <source>
        <dbReference type="Proteomes" id="UP000077315"/>
    </source>
</evidence>
<evidence type="ECO:0000313" key="1">
    <source>
        <dbReference type="EMBL" id="OAD73319.1"/>
    </source>
</evidence>
<dbReference type="VEuPathDB" id="FungiDB:PHYBLDRAFT_65927"/>
<proteinExistence type="predicted"/>
<dbReference type="Proteomes" id="UP000077315">
    <property type="component" value="Unassembled WGS sequence"/>
</dbReference>
<organism evidence="1 2">
    <name type="scientific">Phycomyces blakesleeanus (strain ATCC 8743b / DSM 1359 / FGSC 10004 / NBRC 33097 / NRRL 1555)</name>
    <dbReference type="NCBI Taxonomy" id="763407"/>
    <lineage>
        <taxon>Eukaryota</taxon>
        <taxon>Fungi</taxon>
        <taxon>Fungi incertae sedis</taxon>
        <taxon>Mucoromycota</taxon>
        <taxon>Mucoromycotina</taxon>
        <taxon>Mucoromycetes</taxon>
        <taxon>Mucorales</taxon>
        <taxon>Phycomycetaceae</taxon>
        <taxon>Phycomyces</taxon>
    </lineage>
</organism>
<accession>A0A167MMW6</accession>
<sequence length="181" mass="21243">MEGVAQLGDTVRQRQLPIKTEIEYMYKVVHTNFLLLNILALLLLRDSVPISIKTPFYLNKLNTKIKQVTLQVKNRLEYARSFRAIISNNLKAIIGNQKNCFQHSVKFQLTKRSDCLMSNTIQKNHERKVDPTEECRSPVNNFYSHLIQFFCKLRYCSLNTYSQTNLQKRNVNVNELLFDNL</sequence>
<dbReference type="GeneID" id="29002463"/>
<protein>
    <submittedName>
        <fullName evidence="1">Uncharacterized protein</fullName>
    </submittedName>
</protein>
<reference evidence="2" key="1">
    <citation type="submission" date="2015-06" db="EMBL/GenBank/DDBJ databases">
        <title>Expansion of signal transduction pathways in fungi by whole-genome duplication.</title>
        <authorList>
            <consortium name="DOE Joint Genome Institute"/>
            <person name="Corrochano L.M."/>
            <person name="Kuo A."/>
            <person name="Marcet-Houben M."/>
            <person name="Polaino S."/>
            <person name="Salamov A."/>
            <person name="Villalobos J.M."/>
            <person name="Alvarez M.I."/>
            <person name="Avalos J."/>
            <person name="Benito E.P."/>
            <person name="Benoit I."/>
            <person name="Burger G."/>
            <person name="Camino L.P."/>
            <person name="Canovas D."/>
            <person name="Cerda-Olmedo E."/>
            <person name="Cheng J.-F."/>
            <person name="Dominguez A."/>
            <person name="Elias M."/>
            <person name="Eslava A.P."/>
            <person name="Glaser F."/>
            <person name="Grimwood J."/>
            <person name="Gutierrez G."/>
            <person name="Heitman J."/>
            <person name="Henrissat B."/>
            <person name="Iturriaga E.A."/>
            <person name="Lang B.F."/>
            <person name="Lavin J.L."/>
            <person name="Lee S."/>
            <person name="Li W."/>
            <person name="Lindquist E."/>
            <person name="Lopez-Garcia S."/>
            <person name="Luque E.M."/>
            <person name="Marcos A.T."/>
            <person name="Martin J."/>
            <person name="McCluskey K."/>
            <person name="Medina H.R."/>
            <person name="Miralles-Duran A."/>
            <person name="Miyazaki A."/>
            <person name="Munoz-Torres E."/>
            <person name="Oguiza J.A."/>
            <person name="Ohm R."/>
            <person name="Olmedo M."/>
            <person name="Orejas M."/>
            <person name="Ortiz-Castellanos L."/>
            <person name="Pisabarro A.G."/>
            <person name="Rodriguez-Romero J."/>
            <person name="Ruiz-Herrera J."/>
            <person name="Ruiz-Vazquez R."/>
            <person name="Sanz C."/>
            <person name="Schackwitz W."/>
            <person name="Schmutz J."/>
            <person name="Shahriari M."/>
            <person name="Shelest E."/>
            <person name="Silva-Franco F."/>
            <person name="Soanes D."/>
            <person name="Syed K."/>
            <person name="Tagua V.G."/>
            <person name="Talbot N.J."/>
            <person name="Thon M."/>
            <person name="De vries R.P."/>
            <person name="Wiebenga A."/>
            <person name="Yadav J.S."/>
            <person name="Braun E.L."/>
            <person name="Baker S."/>
            <person name="Garre V."/>
            <person name="Horwitz B."/>
            <person name="Torres-Martinez S."/>
            <person name="Idnurm A."/>
            <person name="Herrera-Estrella A."/>
            <person name="Gabaldon T."/>
            <person name="Grigoriev I.V."/>
        </authorList>
    </citation>
    <scope>NUCLEOTIDE SEQUENCE [LARGE SCALE GENOMIC DNA]</scope>
    <source>
        <strain evidence="2">NRRL 1555(-)</strain>
    </source>
</reference>
<keyword evidence="2" id="KW-1185">Reference proteome</keyword>
<dbReference type="AlphaFoldDB" id="A0A167MMW6"/>
<name>A0A167MMW6_PHYB8</name>
<dbReference type="RefSeq" id="XP_018291359.1">
    <property type="nucleotide sequence ID" value="XM_018441557.1"/>
</dbReference>
<gene>
    <name evidence="1" type="ORF">PHYBLDRAFT_65927</name>
</gene>